<evidence type="ECO:0000256" key="3">
    <source>
        <dbReference type="ARBA" id="ARBA00023163"/>
    </source>
</evidence>
<accession>A0A1H3L6P0</accession>
<dbReference type="PANTHER" id="PTHR47506">
    <property type="entry name" value="TRANSCRIPTIONAL REGULATORY PROTEIN"/>
    <property type="match status" value="1"/>
</dbReference>
<dbReference type="RefSeq" id="WP_092551906.1">
    <property type="nucleotide sequence ID" value="NZ_FNPZ01000001.1"/>
</dbReference>
<dbReference type="InterPro" id="IPR001647">
    <property type="entry name" value="HTH_TetR"/>
</dbReference>
<dbReference type="PANTHER" id="PTHR47506:SF3">
    <property type="entry name" value="HTH-TYPE TRANSCRIPTIONAL REGULATOR LMRA"/>
    <property type="match status" value="1"/>
</dbReference>
<evidence type="ECO:0000256" key="4">
    <source>
        <dbReference type="PROSITE-ProRule" id="PRU00335"/>
    </source>
</evidence>
<gene>
    <name evidence="6" type="ORF">SAMN05216554_0851</name>
</gene>
<dbReference type="InterPro" id="IPR009057">
    <property type="entry name" value="Homeodomain-like_sf"/>
</dbReference>
<dbReference type="SUPFAM" id="SSF48498">
    <property type="entry name" value="Tetracyclin repressor-like, C-terminal domain"/>
    <property type="match status" value="1"/>
</dbReference>
<dbReference type="Proteomes" id="UP000198891">
    <property type="component" value="Unassembled WGS sequence"/>
</dbReference>
<dbReference type="Pfam" id="PF00440">
    <property type="entry name" value="TetR_N"/>
    <property type="match status" value="1"/>
</dbReference>
<dbReference type="InterPro" id="IPR036271">
    <property type="entry name" value="Tet_transcr_reg_TetR-rel_C_sf"/>
</dbReference>
<dbReference type="Pfam" id="PF21993">
    <property type="entry name" value="TetR_C_13_2"/>
    <property type="match status" value="1"/>
</dbReference>
<dbReference type="PROSITE" id="PS50977">
    <property type="entry name" value="HTH_TETR_2"/>
    <property type="match status" value="1"/>
</dbReference>
<name>A0A1H3L6P0_9MICO</name>
<feature type="DNA-binding region" description="H-T-H motif" evidence="4">
    <location>
        <begin position="26"/>
        <end position="45"/>
    </location>
</feature>
<evidence type="ECO:0000313" key="7">
    <source>
        <dbReference type="Proteomes" id="UP000198891"/>
    </source>
</evidence>
<organism evidence="6 7">
    <name type="scientific">Herbiconiux ginsengi</name>
    <dbReference type="NCBI Taxonomy" id="381665"/>
    <lineage>
        <taxon>Bacteria</taxon>
        <taxon>Bacillati</taxon>
        <taxon>Actinomycetota</taxon>
        <taxon>Actinomycetes</taxon>
        <taxon>Micrococcales</taxon>
        <taxon>Microbacteriaceae</taxon>
        <taxon>Herbiconiux</taxon>
    </lineage>
</organism>
<dbReference type="AlphaFoldDB" id="A0A1H3L6P0"/>
<dbReference type="GO" id="GO:0003677">
    <property type="term" value="F:DNA binding"/>
    <property type="evidence" value="ECO:0007669"/>
    <property type="project" value="UniProtKB-UniRule"/>
</dbReference>
<evidence type="ECO:0000259" key="5">
    <source>
        <dbReference type="PROSITE" id="PS50977"/>
    </source>
</evidence>
<feature type="domain" description="HTH tetR-type" evidence="5">
    <location>
        <begin position="3"/>
        <end position="63"/>
    </location>
</feature>
<keyword evidence="7" id="KW-1185">Reference proteome</keyword>
<proteinExistence type="predicted"/>
<dbReference type="EMBL" id="FNPZ01000001">
    <property type="protein sequence ID" value="SDY60000.1"/>
    <property type="molecule type" value="Genomic_DNA"/>
</dbReference>
<dbReference type="InterPro" id="IPR054156">
    <property type="entry name" value="YxaF_TetR_C"/>
</dbReference>
<dbReference type="Gene3D" id="1.10.357.10">
    <property type="entry name" value="Tetracycline Repressor, domain 2"/>
    <property type="match status" value="1"/>
</dbReference>
<keyword evidence="2 4" id="KW-0238">DNA-binding</keyword>
<keyword evidence="3" id="KW-0804">Transcription</keyword>
<sequence length="187" mass="19622">MTDGTRQRMIDAAIPLLERKGLAAMSFTDVLAASGAARGGIYHHFPGGKLQLAEEAARWNGEQIAGYMRALTGSNPLEVLDSFLEGIRPAVEQSTRGAGCAVAAITVNGATDQQGQVALGRVANAAFASWQQVLAEKFEGAGMEPERSAEFAALLVVTLEGSHTLSRAAGSLEPFESAAAALRRMLH</sequence>
<dbReference type="SUPFAM" id="SSF46689">
    <property type="entry name" value="Homeodomain-like"/>
    <property type="match status" value="1"/>
</dbReference>
<protein>
    <submittedName>
        <fullName evidence="6">Transcriptional regulator, TetR family</fullName>
    </submittedName>
</protein>
<evidence type="ECO:0000313" key="6">
    <source>
        <dbReference type="EMBL" id="SDY60000.1"/>
    </source>
</evidence>
<evidence type="ECO:0000256" key="1">
    <source>
        <dbReference type="ARBA" id="ARBA00023015"/>
    </source>
</evidence>
<dbReference type="STRING" id="381665.SAMN05216554_0851"/>
<keyword evidence="1" id="KW-0805">Transcription regulation</keyword>
<evidence type="ECO:0000256" key="2">
    <source>
        <dbReference type="ARBA" id="ARBA00023125"/>
    </source>
</evidence>
<reference evidence="6 7" key="1">
    <citation type="submission" date="2016-10" db="EMBL/GenBank/DDBJ databases">
        <authorList>
            <person name="de Groot N.N."/>
        </authorList>
    </citation>
    <scope>NUCLEOTIDE SEQUENCE [LARGE SCALE GENOMIC DNA]</scope>
    <source>
        <strain evidence="6 7">CGMCC 4.3491</strain>
    </source>
</reference>
<dbReference type="OrthoDB" id="4567939at2"/>